<feature type="non-terminal residue" evidence="2">
    <location>
        <position position="225"/>
    </location>
</feature>
<dbReference type="EMBL" id="JARJCM010000277">
    <property type="protein sequence ID" value="KAJ7020007.1"/>
    <property type="molecule type" value="Genomic_DNA"/>
</dbReference>
<dbReference type="AlphaFoldDB" id="A0AAD6S6F9"/>
<dbReference type="InterPro" id="IPR057678">
    <property type="entry name" value="DUF7918"/>
</dbReference>
<feature type="non-terminal residue" evidence="2">
    <location>
        <position position="1"/>
    </location>
</feature>
<evidence type="ECO:0000313" key="3">
    <source>
        <dbReference type="Proteomes" id="UP001218188"/>
    </source>
</evidence>
<proteinExistence type="predicted"/>
<protein>
    <recommendedName>
        <fullName evidence="1">DUF7918 domain-containing protein</fullName>
    </recommendedName>
</protein>
<organism evidence="2 3">
    <name type="scientific">Mycena alexandri</name>
    <dbReference type="NCBI Taxonomy" id="1745969"/>
    <lineage>
        <taxon>Eukaryota</taxon>
        <taxon>Fungi</taxon>
        <taxon>Dikarya</taxon>
        <taxon>Basidiomycota</taxon>
        <taxon>Agaricomycotina</taxon>
        <taxon>Agaricomycetes</taxon>
        <taxon>Agaricomycetidae</taxon>
        <taxon>Agaricales</taxon>
        <taxon>Marasmiineae</taxon>
        <taxon>Mycenaceae</taxon>
        <taxon>Mycena</taxon>
    </lineage>
</organism>
<comment type="caution">
    <text evidence="2">The sequence shown here is derived from an EMBL/GenBank/DDBJ whole genome shotgun (WGS) entry which is preliminary data.</text>
</comment>
<accession>A0AAD6S6F9</accession>
<sequence length="225" mass="24347">AMLHLREFSAWVSIDGEKEASEYNVEISDDKETATCWIASELGKKFSVNWTNSSYRGDTLGSVKMDGNSCGGKILYGRTLPSTAVKDGIADGAYAIKPFVFSSLSLTDDDAYLGGGTSNQLQDLGVIELSIHPVRVSMTRHGAANGPSRDLSALKVHERSKKAVTQQVTFGLARPTQFVHATRAGPDMVTFCFKYRPLDILRANGIAPQGTQLKRKASVEVSSVD</sequence>
<dbReference type="PANTHER" id="PTHR36223:SF1">
    <property type="entry name" value="TRANSCRIPTION ELONGATION FACTOR EAF N-TERMINAL DOMAIN-CONTAINING PROTEIN"/>
    <property type="match status" value="1"/>
</dbReference>
<evidence type="ECO:0000259" key="1">
    <source>
        <dbReference type="Pfam" id="PF25534"/>
    </source>
</evidence>
<gene>
    <name evidence="2" type="ORF">C8F04DRAFT_925977</name>
</gene>
<dbReference type="Proteomes" id="UP001218188">
    <property type="component" value="Unassembled WGS sequence"/>
</dbReference>
<reference evidence="2" key="1">
    <citation type="submission" date="2023-03" db="EMBL/GenBank/DDBJ databases">
        <title>Massive genome expansion in bonnet fungi (Mycena s.s.) driven by repeated elements and novel gene families across ecological guilds.</title>
        <authorList>
            <consortium name="Lawrence Berkeley National Laboratory"/>
            <person name="Harder C.B."/>
            <person name="Miyauchi S."/>
            <person name="Viragh M."/>
            <person name="Kuo A."/>
            <person name="Thoen E."/>
            <person name="Andreopoulos B."/>
            <person name="Lu D."/>
            <person name="Skrede I."/>
            <person name="Drula E."/>
            <person name="Henrissat B."/>
            <person name="Morin E."/>
            <person name="Kohler A."/>
            <person name="Barry K."/>
            <person name="LaButti K."/>
            <person name="Morin E."/>
            <person name="Salamov A."/>
            <person name="Lipzen A."/>
            <person name="Mereny Z."/>
            <person name="Hegedus B."/>
            <person name="Baldrian P."/>
            <person name="Stursova M."/>
            <person name="Weitz H."/>
            <person name="Taylor A."/>
            <person name="Grigoriev I.V."/>
            <person name="Nagy L.G."/>
            <person name="Martin F."/>
            <person name="Kauserud H."/>
        </authorList>
    </citation>
    <scope>NUCLEOTIDE SEQUENCE</scope>
    <source>
        <strain evidence="2">CBHHK200</strain>
    </source>
</reference>
<feature type="domain" description="DUF7918" evidence="1">
    <location>
        <begin position="14"/>
        <end position="209"/>
    </location>
</feature>
<dbReference type="Pfam" id="PF25534">
    <property type="entry name" value="DUF7918"/>
    <property type="match status" value="1"/>
</dbReference>
<evidence type="ECO:0000313" key="2">
    <source>
        <dbReference type="EMBL" id="KAJ7020007.1"/>
    </source>
</evidence>
<dbReference type="PANTHER" id="PTHR36223">
    <property type="entry name" value="BETA-LACTAMASE-TYPE TRANSPEPTIDASE FOLD DOMAIN CONTAINING PROTEIN"/>
    <property type="match status" value="1"/>
</dbReference>
<name>A0AAD6S6F9_9AGAR</name>
<keyword evidence="3" id="KW-1185">Reference proteome</keyword>